<evidence type="ECO:0000256" key="1">
    <source>
        <dbReference type="SAM" id="MobiDB-lite"/>
    </source>
</evidence>
<accession>A0A4Y2CMJ1</accession>
<evidence type="ECO:0000313" key="3">
    <source>
        <dbReference type="Proteomes" id="UP000499080"/>
    </source>
</evidence>
<gene>
    <name evidence="2" type="ORF">AVEN_202261_1</name>
</gene>
<comment type="caution">
    <text evidence="2">The sequence shown here is derived from an EMBL/GenBank/DDBJ whole genome shotgun (WGS) entry which is preliminary data.</text>
</comment>
<dbReference type="AlphaFoldDB" id="A0A4Y2CMJ1"/>
<organism evidence="2 3">
    <name type="scientific">Araneus ventricosus</name>
    <name type="common">Orbweaver spider</name>
    <name type="synonym">Epeira ventricosa</name>
    <dbReference type="NCBI Taxonomy" id="182803"/>
    <lineage>
        <taxon>Eukaryota</taxon>
        <taxon>Metazoa</taxon>
        <taxon>Ecdysozoa</taxon>
        <taxon>Arthropoda</taxon>
        <taxon>Chelicerata</taxon>
        <taxon>Arachnida</taxon>
        <taxon>Araneae</taxon>
        <taxon>Araneomorphae</taxon>
        <taxon>Entelegynae</taxon>
        <taxon>Araneoidea</taxon>
        <taxon>Araneidae</taxon>
        <taxon>Araneus</taxon>
    </lineage>
</organism>
<feature type="compositionally biased region" description="Basic and acidic residues" evidence="1">
    <location>
        <begin position="1"/>
        <end position="10"/>
    </location>
</feature>
<protein>
    <submittedName>
        <fullName evidence="2">Uncharacterized protein</fullName>
    </submittedName>
</protein>
<reference evidence="2 3" key="1">
    <citation type="journal article" date="2019" name="Sci. Rep.">
        <title>Orb-weaving spider Araneus ventricosus genome elucidates the spidroin gene catalogue.</title>
        <authorList>
            <person name="Kono N."/>
            <person name="Nakamura H."/>
            <person name="Ohtoshi R."/>
            <person name="Moran D.A.P."/>
            <person name="Shinohara A."/>
            <person name="Yoshida Y."/>
            <person name="Fujiwara M."/>
            <person name="Mori M."/>
            <person name="Tomita M."/>
            <person name="Arakawa K."/>
        </authorList>
    </citation>
    <scope>NUCLEOTIDE SEQUENCE [LARGE SCALE GENOMIC DNA]</scope>
</reference>
<sequence>MLWERDAKDEEREEEELPGEDAAARSASPRMRGAMQWQGNLKDSLSNERGRFPEFLTPGTAPALTKRFHLQKDQISREEALER</sequence>
<evidence type="ECO:0000313" key="2">
    <source>
        <dbReference type="EMBL" id="GBM05632.1"/>
    </source>
</evidence>
<keyword evidence="3" id="KW-1185">Reference proteome</keyword>
<name>A0A4Y2CMJ1_ARAVE</name>
<feature type="region of interest" description="Disordered" evidence="1">
    <location>
        <begin position="1"/>
        <end position="83"/>
    </location>
</feature>
<proteinExistence type="predicted"/>
<dbReference type="Proteomes" id="UP000499080">
    <property type="component" value="Unassembled WGS sequence"/>
</dbReference>
<dbReference type="EMBL" id="BGPR01000216">
    <property type="protein sequence ID" value="GBM05632.1"/>
    <property type="molecule type" value="Genomic_DNA"/>
</dbReference>
<feature type="compositionally biased region" description="Basic and acidic residues" evidence="1">
    <location>
        <begin position="70"/>
        <end position="83"/>
    </location>
</feature>